<proteinExistence type="predicted"/>
<evidence type="ECO:0000313" key="3">
    <source>
        <dbReference type="EMBL" id="OEY70709.1"/>
    </source>
</evidence>
<dbReference type="EMBL" id="MKEK01000001">
    <property type="protein sequence ID" value="OEY70709.1"/>
    <property type="molecule type" value="Genomic_DNA"/>
</dbReference>
<comment type="caution">
    <text evidence="3">The sequence shown here is derived from an EMBL/GenBank/DDBJ whole genome shotgun (WGS) entry which is preliminary data.</text>
</comment>
<dbReference type="STRING" id="1628148.BI198_14930"/>
<dbReference type="OrthoDB" id="5801860at2"/>
<dbReference type="InterPro" id="IPR025746">
    <property type="entry name" value="PilX_N_dom"/>
</dbReference>
<organism evidence="3 4">
    <name type="scientific">Rheinheimera salexigens</name>
    <dbReference type="NCBI Taxonomy" id="1628148"/>
    <lineage>
        <taxon>Bacteria</taxon>
        <taxon>Pseudomonadati</taxon>
        <taxon>Pseudomonadota</taxon>
        <taxon>Gammaproteobacteria</taxon>
        <taxon>Chromatiales</taxon>
        <taxon>Chromatiaceae</taxon>
        <taxon>Rheinheimera</taxon>
    </lineage>
</organism>
<sequence>MHRHNFKQQQGVTLVISLLLLVAITLLALSSIQRTTLQEKMTANLYDKQLTQQQVEAALLEAERRLNVLDPAALGFVFPIPAADQVDRWTLADPGAPNWQNASAINGGMANAGSYIVEYMGDWPDPDFPDCNSATTPPRGCLSPTFRITARTADDDGRAAVIMQTIWRR</sequence>
<dbReference type="AlphaFoldDB" id="A0A1E7Q949"/>
<keyword evidence="1" id="KW-0472">Membrane</keyword>
<feature type="domain" description="Type 4 fimbrial biogenesis protein PilX N-terminal" evidence="2">
    <location>
        <begin position="10"/>
        <end position="59"/>
    </location>
</feature>
<keyword evidence="1" id="KW-0812">Transmembrane</keyword>
<evidence type="ECO:0000313" key="4">
    <source>
        <dbReference type="Proteomes" id="UP000242258"/>
    </source>
</evidence>
<dbReference type="Pfam" id="PF14341">
    <property type="entry name" value="PilX_N"/>
    <property type="match status" value="1"/>
</dbReference>
<reference evidence="4" key="1">
    <citation type="submission" date="2016-09" db="EMBL/GenBank/DDBJ databases">
        <authorList>
            <person name="Wan X."/>
            <person name="Hou S."/>
        </authorList>
    </citation>
    <scope>NUCLEOTIDE SEQUENCE [LARGE SCALE GENOMIC DNA]</scope>
    <source>
        <strain evidence="4">KH87</strain>
    </source>
</reference>
<gene>
    <name evidence="3" type="ORF">BI198_14930</name>
</gene>
<protein>
    <recommendedName>
        <fullName evidence="2">Type 4 fimbrial biogenesis protein PilX N-terminal domain-containing protein</fullName>
    </recommendedName>
</protein>
<name>A0A1E7Q949_9GAMM</name>
<evidence type="ECO:0000259" key="2">
    <source>
        <dbReference type="Pfam" id="PF14341"/>
    </source>
</evidence>
<evidence type="ECO:0000256" key="1">
    <source>
        <dbReference type="SAM" id="Phobius"/>
    </source>
</evidence>
<accession>A0A1E7Q949</accession>
<keyword evidence="4" id="KW-1185">Reference proteome</keyword>
<feature type="transmembrane region" description="Helical" evidence="1">
    <location>
        <begin position="12"/>
        <end position="32"/>
    </location>
</feature>
<keyword evidence="1" id="KW-1133">Transmembrane helix</keyword>
<dbReference type="RefSeq" id="WP_070050263.1">
    <property type="nucleotide sequence ID" value="NZ_CBCSDO010000002.1"/>
</dbReference>
<dbReference type="Proteomes" id="UP000242258">
    <property type="component" value="Unassembled WGS sequence"/>
</dbReference>